<evidence type="ECO:0000313" key="5">
    <source>
        <dbReference type="Proteomes" id="UP000248987"/>
    </source>
</evidence>
<evidence type="ECO:0000256" key="2">
    <source>
        <dbReference type="ARBA" id="ARBA00022801"/>
    </source>
</evidence>
<dbReference type="InterPro" id="IPR023696">
    <property type="entry name" value="Ureohydrolase_dom_sf"/>
</dbReference>
<comment type="caution">
    <text evidence="4">The sequence shown here is derived from an EMBL/GenBank/DDBJ whole genome shotgun (WGS) entry which is preliminary data.</text>
</comment>
<dbReference type="GO" id="GO:0033389">
    <property type="term" value="P:putrescine biosynthetic process from arginine, via agmatine"/>
    <property type="evidence" value="ECO:0007669"/>
    <property type="project" value="TreeGrafter"/>
</dbReference>
<evidence type="ECO:0000313" key="4">
    <source>
        <dbReference type="EMBL" id="RAJ19895.1"/>
    </source>
</evidence>
<dbReference type="AlphaFoldDB" id="A0A1A7QSL8"/>
<proteinExistence type="inferred from homology"/>
<dbReference type="Pfam" id="PF00491">
    <property type="entry name" value="Arginase"/>
    <property type="match status" value="1"/>
</dbReference>
<dbReference type="GO" id="GO:0008783">
    <property type="term" value="F:agmatinase activity"/>
    <property type="evidence" value="ECO:0007669"/>
    <property type="project" value="TreeGrafter"/>
</dbReference>
<evidence type="ECO:0000256" key="3">
    <source>
        <dbReference type="PROSITE-ProRule" id="PRU00742"/>
    </source>
</evidence>
<dbReference type="STRING" id="49280.A9996_16375"/>
<keyword evidence="5" id="KW-1185">Reference proteome</keyword>
<protein>
    <submittedName>
        <fullName evidence="4">Arginase family enzyme</fullName>
    </submittedName>
</protein>
<dbReference type="Gene3D" id="3.40.800.10">
    <property type="entry name" value="Ureohydrolase domain"/>
    <property type="match status" value="1"/>
</dbReference>
<accession>A0A1A7QSL8</accession>
<dbReference type="PROSITE" id="PS51409">
    <property type="entry name" value="ARGINASE_2"/>
    <property type="match status" value="1"/>
</dbReference>
<dbReference type="EMBL" id="QLLQ01000017">
    <property type="protein sequence ID" value="RAJ19895.1"/>
    <property type="molecule type" value="Genomic_DNA"/>
</dbReference>
<dbReference type="CDD" id="cd09988">
    <property type="entry name" value="Formimidoylglutamase"/>
    <property type="match status" value="1"/>
</dbReference>
<sequence>MTFNFLSPVSDEVLAHNELLTPQALGKKLKIHSKAHGLPDLDNVKIAIIGVLENRNDINYMGSEVELDSIRKVFYNLFPGNWYTNVADLGDILKGDAVGDTYFALRTTITILLEKKIIPVILGGSQDLTYPNYRAYDSICPMVNVVSVDSNFDLGDSTLPIKNNSYLGKIILEQPYNLFNYSTIGYQTYFNSQEEIDLMEKLYFEAYRLGEVSKSISLVEPVMRDAHIVSVDLKAIKASEVSKEQKYSPNGLDGKEICAIARYAGISNKVSSFGVYEYQHSKDDHITAMLVAQIIWYFIEGVNCRVSENVLSDSVNYQKYNVLIDDDELIFYKSKKTGRWWIEIPFLPDVNNKLKKHTLLPCMHEDYLEATQGKIPERWYKAYKKNSF</sequence>
<evidence type="ECO:0000256" key="1">
    <source>
        <dbReference type="ARBA" id="ARBA00022723"/>
    </source>
</evidence>
<dbReference type="GO" id="GO:0046872">
    <property type="term" value="F:metal ion binding"/>
    <property type="evidence" value="ECO:0007669"/>
    <property type="project" value="UniProtKB-KW"/>
</dbReference>
<dbReference type="SUPFAM" id="SSF52768">
    <property type="entry name" value="Arginase/deacetylase"/>
    <property type="match status" value="1"/>
</dbReference>
<name>A0A1A7QSL8_9FLAO</name>
<dbReference type="Proteomes" id="UP000248987">
    <property type="component" value="Unassembled WGS sequence"/>
</dbReference>
<keyword evidence="2" id="KW-0378">Hydrolase</keyword>
<dbReference type="PANTHER" id="PTHR11358:SF26">
    <property type="entry name" value="GUANIDINO ACID HYDROLASE, MITOCHONDRIAL"/>
    <property type="match status" value="1"/>
</dbReference>
<gene>
    <name evidence="4" type="ORF">LX77_03278</name>
</gene>
<organism evidence="4 5">
    <name type="scientific">Gelidibacter algens</name>
    <dbReference type="NCBI Taxonomy" id="49280"/>
    <lineage>
        <taxon>Bacteria</taxon>
        <taxon>Pseudomonadati</taxon>
        <taxon>Bacteroidota</taxon>
        <taxon>Flavobacteriia</taxon>
        <taxon>Flavobacteriales</taxon>
        <taxon>Flavobacteriaceae</taxon>
        <taxon>Gelidibacter</taxon>
    </lineage>
</organism>
<comment type="similarity">
    <text evidence="3">Belongs to the arginase family.</text>
</comment>
<dbReference type="RefSeq" id="WP_066437624.1">
    <property type="nucleotide sequence ID" value="NZ_LZRN01000046.1"/>
</dbReference>
<dbReference type="InterPro" id="IPR006035">
    <property type="entry name" value="Ureohydrolase"/>
</dbReference>
<dbReference type="OrthoDB" id="931936at2"/>
<keyword evidence="1" id="KW-0479">Metal-binding</keyword>
<reference evidence="4 5" key="1">
    <citation type="submission" date="2018-06" db="EMBL/GenBank/DDBJ databases">
        <title>Genomic Encyclopedia of Archaeal and Bacterial Type Strains, Phase II (KMG-II): from individual species to whole genera.</title>
        <authorList>
            <person name="Goeker M."/>
        </authorList>
    </citation>
    <scope>NUCLEOTIDE SEQUENCE [LARGE SCALE GENOMIC DNA]</scope>
    <source>
        <strain evidence="4 5">DSM 12408</strain>
    </source>
</reference>
<dbReference type="PANTHER" id="PTHR11358">
    <property type="entry name" value="ARGINASE/AGMATINASE"/>
    <property type="match status" value="1"/>
</dbReference>